<reference evidence="1 2" key="1">
    <citation type="journal article" date="2013" name="ISME J.">
        <title>A metabolic model for members of the genus Tetrasphaera involved in enhanced biological phosphorus removal.</title>
        <authorList>
            <person name="Kristiansen R."/>
            <person name="Nguyen H.T.T."/>
            <person name="Saunders A.M."/>
            <person name="Nielsen J.L."/>
            <person name="Wimmer R."/>
            <person name="Le V.Q."/>
            <person name="McIlroy S.J."/>
            <person name="Petrovski S."/>
            <person name="Seviour R.J."/>
            <person name="Calteau A."/>
            <person name="Nielsen K.L."/>
            <person name="Nielsen P.H."/>
        </authorList>
    </citation>
    <scope>NUCLEOTIDE SEQUENCE [LARGE SCALE GENOMIC DNA]</scope>
    <source>
        <strain evidence="1 2">Ben110</strain>
    </source>
</reference>
<dbReference type="OrthoDB" id="3266819at2"/>
<evidence type="ECO:0000313" key="1">
    <source>
        <dbReference type="EMBL" id="CCH73383.1"/>
    </source>
</evidence>
<comment type="caution">
    <text evidence="1">The sequence shown here is derived from an EMBL/GenBank/DDBJ whole genome shotgun (WGS) entry which is preliminary data.</text>
</comment>
<dbReference type="EMBL" id="CAJA01000184">
    <property type="protein sequence ID" value="CCH73383.1"/>
    <property type="molecule type" value="Genomic_DNA"/>
</dbReference>
<evidence type="ECO:0008006" key="3">
    <source>
        <dbReference type="Google" id="ProtNLM"/>
    </source>
</evidence>
<dbReference type="Proteomes" id="UP000035763">
    <property type="component" value="Unassembled WGS sequence"/>
</dbReference>
<dbReference type="Pfam" id="PF10698">
    <property type="entry name" value="DUF2505"/>
    <property type="match status" value="1"/>
</dbReference>
<proteinExistence type="predicted"/>
<keyword evidence="2" id="KW-1185">Reference proteome</keyword>
<dbReference type="AlphaFoldDB" id="W6JVA6"/>
<protein>
    <recommendedName>
        <fullName evidence="3">DUF2505 domain-containing protein</fullName>
    </recommendedName>
</protein>
<name>W6JVA6_9MICO</name>
<organism evidence="1 2">
    <name type="scientific">Nostocoides australiense Ben110</name>
    <dbReference type="NCBI Taxonomy" id="1193182"/>
    <lineage>
        <taxon>Bacteria</taxon>
        <taxon>Bacillati</taxon>
        <taxon>Actinomycetota</taxon>
        <taxon>Actinomycetes</taxon>
        <taxon>Micrococcales</taxon>
        <taxon>Intrasporangiaceae</taxon>
        <taxon>Nostocoides</taxon>
    </lineage>
</organism>
<dbReference type="STRING" id="1193182.BN11_2640002"/>
<accession>W6JVA6</accession>
<dbReference type="InterPro" id="IPR019639">
    <property type="entry name" value="DUF2505"/>
</dbReference>
<evidence type="ECO:0000313" key="2">
    <source>
        <dbReference type="Proteomes" id="UP000035763"/>
    </source>
</evidence>
<gene>
    <name evidence="1" type="ORF">BN11_2640002</name>
</gene>
<dbReference type="RefSeq" id="WP_157044185.1">
    <property type="nucleotide sequence ID" value="NZ_HG764815.1"/>
</dbReference>
<sequence>MRITESADLAGTPDEVFALRATEAFQDEKCLRTSPREHTVAVDEQGERTILRTTRAMPTHNLPDAARSMVGDELILDEVQDWGPPAADGSRRAQVTIKVHGAPISLAGTLKVYPTADGSHQALEADLKAKVPFIGGKIEKAAAPAISHGFDLEAEIINDWLAAGR</sequence>